<feature type="domain" description="PhoH-like protein" evidence="1">
    <location>
        <begin position="20"/>
        <end position="71"/>
    </location>
</feature>
<reference evidence="2" key="1">
    <citation type="submission" date="2020-10" db="EMBL/GenBank/DDBJ databases">
        <authorList>
            <person name="Gilroy R."/>
        </authorList>
    </citation>
    <scope>NUCLEOTIDE SEQUENCE</scope>
    <source>
        <strain evidence="2">10037</strain>
    </source>
</reference>
<dbReference type="Proteomes" id="UP000823597">
    <property type="component" value="Unassembled WGS sequence"/>
</dbReference>
<dbReference type="Pfam" id="PF02562">
    <property type="entry name" value="PhoH"/>
    <property type="match status" value="1"/>
</dbReference>
<proteinExistence type="predicted"/>
<evidence type="ECO:0000313" key="2">
    <source>
        <dbReference type="EMBL" id="MBO8465550.1"/>
    </source>
</evidence>
<dbReference type="InterPro" id="IPR003714">
    <property type="entry name" value="PhoH"/>
</dbReference>
<name>A0A9D9I4N4_9BACT</name>
<dbReference type="GO" id="GO:0005524">
    <property type="term" value="F:ATP binding"/>
    <property type="evidence" value="ECO:0007669"/>
    <property type="project" value="InterPro"/>
</dbReference>
<evidence type="ECO:0000313" key="3">
    <source>
        <dbReference type="Proteomes" id="UP000823597"/>
    </source>
</evidence>
<protein>
    <submittedName>
        <fullName evidence="2">PhoH family protein</fullName>
    </submittedName>
</protein>
<organism evidence="2 3">
    <name type="scientific">Candidatus Merdivivens pullistercoris</name>
    <dbReference type="NCBI Taxonomy" id="2840873"/>
    <lineage>
        <taxon>Bacteria</taxon>
        <taxon>Pseudomonadati</taxon>
        <taxon>Bacteroidota</taxon>
        <taxon>Bacteroidia</taxon>
        <taxon>Bacteroidales</taxon>
        <taxon>Muribaculaceae</taxon>
        <taxon>Muribaculaceae incertae sedis</taxon>
        <taxon>Candidatus Merdivivens</taxon>
    </lineage>
</organism>
<comment type="caution">
    <text evidence="2">The sequence shown here is derived from an EMBL/GenBank/DDBJ whole genome shotgun (WGS) entry which is preliminary data.</text>
</comment>
<sequence>MDALIIRCFSKHNLLDYRFCMRGCTPDNSFVILGGVQNTTLVQLKMLPVRMGNSTRLIVMEYTTPIDLPNKMDLYMDSCTE</sequence>
<gene>
    <name evidence="2" type="ORF">IAB93_06105</name>
</gene>
<evidence type="ECO:0000259" key="1">
    <source>
        <dbReference type="Pfam" id="PF02562"/>
    </source>
</evidence>
<dbReference type="EMBL" id="JADIME010000064">
    <property type="protein sequence ID" value="MBO8465550.1"/>
    <property type="molecule type" value="Genomic_DNA"/>
</dbReference>
<reference evidence="2" key="2">
    <citation type="journal article" date="2021" name="PeerJ">
        <title>Extensive microbial diversity within the chicken gut microbiome revealed by metagenomics and culture.</title>
        <authorList>
            <person name="Gilroy R."/>
            <person name="Ravi A."/>
            <person name="Getino M."/>
            <person name="Pursley I."/>
            <person name="Horton D.L."/>
            <person name="Alikhan N.F."/>
            <person name="Baker D."/>
            <person name="Gharbi K."/>
            <person name="Hall N."/>
            <person name="Watson M."/>
            <person name="Adriaenssens E.M."/>
            <person name="Foster-Nyarko E."/>
            <person name="Jarju S."/>
            <person name="Secka A."/>
            <person name="Antonio M."/>
            <person name="Oren A."/>
            <person name="Chaudhuri R.R."/>
            <person name="La Ragione R."/>
            <person name="Hildebrand F."/>
            <person name="Pallen M.J."/>
        </authorList>
    </citation>
    <scope>NUCLEOTIDE SEQUENCE</scope>
    <source>
        <strain evidence="2">10037</strain>
    </source>
</reference>
<accession>A0A9D9I4N4</accession>
<dbReference type="AlphaFoldDB" id="A0A9D9I4N4"/>